<name>A0ABQ4VLC5_9PAST</name>
<accession>A0ABQ4VLC5</accession>
<gene>
    <name evidence="2" type="ORF">PA42_12710</name>
</gene>
<organism evidence="2 3">
    <name type="scientific">Pasteurella canis</name>
    <dbReference type="NCBI Taxonomy" id="753"/>
    <lineage>
        <taxon>Bacteria</taxon>
        <taxon>Pseudomonadati</taxon>
        <taxon>Pseudomonadota</taxon>
        <taxon>Gammaproteobacteria</taxon>
        <taxon>Pasteurellales</taxon>
        <taxon>Pasteurellaceae</taxon>
        <taxon>Pasteurella</taxon>
    </lineage>
</organism>
<dbReference type="SUPFAM" id="SSF46785">
    <property type="entry name" value="Winged helix' DNA-binding domain"/>
    <property type="match status" value="1"/>
</dbReference>
<dbReference type="InterPro" id="IPR036390">
    <property type="entry name" value="WH_DNA-bd_sf"/>
</dbReference>
<comment type="caution">
    <text evidence="2">The sequence shown here is derived from an EMBL/GenBank/DDBJ whole genome shotgun (WGS) entry which is preliminary data.</text>
</comment>
<evidence type="ECO:0000256" key="1">
    <source>
        <dbReference type="SAM" id="MobiDB-lite"/>
    </source>
</evidence>
<dbReference type="Proteomes" id="UP001052140">
    <property type="component" value="Unassembled WGS sequence"/>
</dbReference>
<keyword evidence="3" id="KW-1185">Reference proteome</keyword>
<dbReference type="RefSeq" id="WP_226690751.1">
    <property type="nucleotide sequence ID" value="NZ_BPUX01000023.1"/>
</dbReference>
<feature type="compositionally biased region" description="Polar residues" evidence="1">
    <location>
        <begin position="115"/>
        <end position="127"/>
    </location>
</feature>
<evidence type="ECO:0000313" key="3">
    <source>
        <dbReference type="Proteomes" id="UP001052140"/>
    </source>
</evidence>
<evidence type="ECO:0000313" key="2">
    <source>
        <dbReference type="EMBL" id="GJH43097.1"/>
    </source>
</evidence>
<dbReference type="EMBL" id="BPUX01000023">
    <property type="protein sequence ID" value="GJH43097.1"/>
    <property type="molecule type" value="Genomic_DNA"/>
</dbReference>
<feature type="region of interest" description="Disordered" evidence="1">
    <location>
        <begin position="115"/>
        <end position="169"/>
    </location>
</feature>
<reference evidence="2" key="1">
    <citation type="submission" date="2024-05" db="EMBL/GenBank/DDBJ databases">
        <title>Determining zoonotic pasteurella genome.</title>
        <authorList>
            <person name="Maeda T."/>
            <person name="Takahashi T."/>
            <person name="Yoshida H."/>
        </authorList>
    </citation>
    <scope>NUCLEOTIDE SEQUENCE</scope>
    <source>
        <strain evidence="2">PA42</strain>
    </source>
</reference>
<protein>
    <recommendedName>
        <fullName evidence="4">Replication protein</fullName>
    </recommendedName>
</protein>
<evidence type="ECO:0008006" key="4">
    <source>
        <dbReference type="Google" id="ProtNLM"/>
    </source>
</evidence>
<proteinExistence type="predicted"/>
<sequence length="300" mass="35172">MSVGKLLIDDQPLQVLPELAKAIGLNEAIFVQQLHYFLNISKHKYEERIWIYNTIDEWCEIFPFWSKKTIQRTIKRLEEMGLILSTNKLNKMKMDKTKWYSIAYEKIEELTSQNDQMRCDQNGSSMRSKWDDRYSQNDQMSCGQNDHTNNQRKDFYTEENTPLPPKVENSNDLENAFDVFWNVYKVKVNKSGALKSFKSAYKKYSQKTQKSTPQEFAEMLVRDVQKRLSLGQFGFDKLHPTTYLNNARWEDEYTQPVQFKGSQSANDSYQDDGSWAVNSVIIQDGDGKVRVVDRDCEVVL</sequence>
<feature type="compositionally biased region" description="Polar residues" evidence="1">
    <location>
        <begin position="136"/>
        <end position="148"/>
    </location>
</feature>